<evidence type="ECO:0000313" key="1">
    <source>
        <dbReference type="EMBL" id="BDG09025.1"/>
    </source>
</evidence>
<reference evidence="2" key="1">
    <citation type="journal article" date="2022" name="Int. J. Syst. Evol. Microbiol.">
        <title>Anaeromyxobacter oryzae sp. nov., Anaeromyxobacter diazotrophicus sp. nov. and Anaeromyxobacter paludicola sp. nov., isolated from paddy soils.</title>
        <authorList>
            <person name="Itoh H."/>
            <person name="Xu Z."/>
            <person name="Mise K."/>
            <person name="Masuda Y."/>
            <person name="Ushijima N."/>
            <person name="Hayakawa C."/>
            <person name="Shiratori Y."/>
            <person name="Senoo K."/>
        </authorList>
    </citation>
    <scope>NUCLEOTIDE SEQUENCE [LARGE SCALE GENOMIC DNA]</scope>
    <source>
        <strain evidence="2">Red630</strain>
    </source>
</reference>
<dbReference type="EMBL" id="AP025592">
    <property type="protein sequence ID" value="BDG09025.1"/>
    <property type="molecule type" value="Genomic_DNA"/>
</dbReference>
<keyword evidence="2" id="KW-1185">Reference proteome</keyword>
<name>A0ABN6N9L4_9BACT</name>
<sequence>MRPQARMALLCAVALVAGCKEQKKAPAAKPAAPAQAAPAAAAAQAPAAAQPAAAQWSYSGAGKRDPFRSFLSELETTHAAGSARCTTPLGRYELEQLKLVAVVTGLADPVAMLETPGGVGYSVRPGMCIGKNGGTVAAVRSGELVVSEWTVRADGTRDKSQTVLRLPKEASLNLEEQVP</sequence>
<gene>
    <name evidence="1" type="ORF">AMPC_21380</name>
</gene>
<dbReference type="Proteomes" id="UP001162734">
    <property type="component" value="Chromosome"/>
</dbReference>
<accession>A0ABN6N9L4</accession>
<dbReference type="Gene3D" id="2.30.30.830">
    <property type="match status" value="1"/>
</dbReference>
<dbReference type="Pfam" id="PF04351">
    <property type="entry name" value="PilP"/>
    <property type="match status" value="1"/>
</dbReference>
<evidence type="ECO:0008006" key="3">
    <source>
        <dbReference type="Google" id="ProtNLM"/>
    </source>
</evidence>
<dbReference type="PROSITE" id="PS51257">
    <property type="entry name" value="PROKAR_LIPOPROTEIN"/>
    <property type="match status" value="1"/>
</dbReference>
<evidence type="ECO:0000313" key="2">
    <source>
        <dbReference type="Proteomes" id="UP001162734"/>
    </source>
</evidence>
<dbReference type="RefSeq" id="WP_248340613.1">
    <property type="nucleotide sequence ID" value="NZ_AP025592.1"/>
</dbReference>
<organism evidence="1 2">
    <name type="scientific">Anaeromyxobacter paludicola</name>
    <dbReference type="NCBI Taxonomy" id="2918171"/>
    <lineage>
        <taxon>Bacteria</taxon>
        <taxon>Pseudomonadati</taxon>
        <taxon>Myxococcota</taxon>
        <taxon>Myxococcia</taxon>
        <taxon>Myxococcales</taxon>
        <taxon>Cystobacterineae</taxon>
        <taxon>Anaeromyxobacteraceae</taxon>
        <taxon>Anaeromyxobacter</taxon>
    </lineage>
</organism>
<protein>
    <recommendedName>
        <fullName evidence="3">Pilus assembly protein PilP</fullName>
    </recommendedName>
</protein>
<dbReference type="InterPro" id="IPR007446">
    <property type="entry name" value="PilP"/>
</dbReference>
<proteinExistence type="predicted"/>